<keyword evidence="2" id="KW-0802">TPR repeat</keyword>
<evidence type="ECO:0000256" key="4">
    <source>
        <dbReference type="SAM" id="MobiDB-lite"/>
    </source>
</evidence>
<dbReference type="EMBL" id="JAPUFD010000009">
    <property type="protein sequence ID" value="MDI1489206.1"/>
    <property type="molecule type" value="Genomic_DNA"/>
</dbReference>
<evidence type="ECO:0000256" key="1">
    <source>
        <dbReference type="ARBA" id="ARBA00022737"/>
    </source>
</evidence>
<dbReference type="InterPro" id="IPR011990">
    <property type="entry name" value="TPR-like_helical_dom_sf"/>
</dbReference>
<reference evidence="6" key="1">
    <citation type="journal article" date="2023" name="Genome Biol. Evol.">
        <title>First Whole Genome Sequence and Flow Cytometry Genome Size Data for the Lichen-Forming Fungus Ramalina farinacea (Ascomycota).</title>
        <authorList>
            <person name="Llewellyn T."/>
            <person name="Mian S."/>
            <person name="Hill R."/>
            <person name="Leitch I.J."/>
            <person name="Gaya E."/>
        </authorList>
    </citation>
    <scope>NUCLEOTIDE SEQUENCE</scope>
    <source>
        <strain evidence="6">LIQ254RAFAR</strain>
    </source>
</reference>
<name>A0AA43QQE4_9LECA</name>
<protein>
    <submittedName>
        <fullName evidence="6">HSP70/90 co-chaperone</fullName>
    </submittedName>
</protein>
<accession>A0AA43QQE4</accession>
<keyword evidence="7" id="KW-1185">Reference proteome</keyword>
<comment type="similarity">
    <text evidence="3">Belongs to the TTC4 family.</text>
</comment>
<dbReference type="GO" id="GO:0005829">
    <property type="term" value="C:cytosol"/>
    <property type="evidence" value="ECO:0007669"/>
    <property type="project" value="TreeGrafter"/>
</dbReference>
<proteinExistence type="inferred from homology"/>
<evidence type="ECO:0000313" key="7">
    <source>
        <dbReference type="Proteomes" id="UP001161017"/>
    </source>
</evidence>
<dbReference type="Pfam" id="PF18972">
    <property type="entry name" value="Wheel"/>
    <property type="match status" value="1"/>
</dbReference>
<dbReference type="SMART" id="SM00028">
    <property type="entry name" value="TPR"/>
    <property type="match status" value="3"/>
</dbReference>
<comment type="caution">
    <text evidence="6">The sequence shown here is derived from an EMBL/GenBank/DDBJ whole genome shotgun (WGS) entry which is preliminary data.</text>
</comment>
<feature type="domain" description="Cns1/TTC4 wheel" evidence="5">
    <location>
        <begin position="276"/>
        <end position="384"/>
    </location>
</feature>
<dbReference type="Gene3D" id="1.25.40.10">
    <property type="entry name" value="Tetratricopeptide repeat domain"/>
    <property type="match status" value="1"/>
</dbReference>
<feature type="region of interest" description="Disordered" evidence="4">
    <location>
        <begin position="1"/>
        <end position="31"/>
    </location>
</feature>
<evidence type="ECO:0000313" key="6">
    <source>
        <dbReference type="EMBL" id="MDI1489206.1"/>
    </source>
</evidence>
<dbReference type="GO" id="GO:0051879">
    <property type="term" value="F:Hsp90 protein binding"/>
    <property type="evidence" value="ECO:0007669"/>
    <property type="project" value="InterPro"/>
</dbReference>
<evidence type="ECO:0000256" key="3">
    <source>
        <dbReference type="ARBA" id="ARBA00023602"/>
    </source>
</evidence>
<dbReference type="GO" id="GO:0005634">
    <property type="term" value="C:nucleus"/>
    <property type="evidence" value="ECO:0007669"/>
    <property type="project" value="TreeGrafter"/>
</dbReference>
<dbReference type="InterPro" id="IPR044059">
    <property type="entry name" value="Csn1/TTC4_wheel"/>
</dbReference>
<keyword evidence="1" id="KW-0677">Repeat</keyword>
<organism evidence="6 7">
    <name type="scientific">Ramalina farinacea</name>
    <dbReference type="NCBI Taxonomy" id="258253"/>
    <lineage>
        <taxon>Eukaryota</taxon>
        <taxon>Fungi</taxon>
        <taxon>Dikarya</taxon>
        <taxon>Ascomycota</taxon>
        <taxon>Pezizomycotina</taxon>
        <taxon>Lecanoromycetes</taxon>
        <taxon>OSLEUM clade</taxon>
        <taxon>Lecanoromycetidae</taxon>
        <taxon>Lecanorales</taxon>
        <taxon>Lecanorineae</taxon>
        <taxon>Ramalinaceae</taxon>
        <taxon>Ramalina</taxon>
    </lineage>
</organism>
<dbReference type="SUPFAM" id="SSF48452">
    <property type="entry name" value="TPR-like"/>
    <property type="match status" value="1"/>
</dbReference>
<dbReference type="GO" id="GO:0006457">
    <property type="term" value="P:protein folding"/>
    <property type="evidence" value="ECO:0007669"/>
    <property type="project" value="TreeGrafter"/>
</dbReference>
<dbReference type="PANTHER" id="PTHR46035">
    <property type="entry name" value="TETRATRICOPEPTIDE REPEAT PROTEIN 4"/>
    <property type="match status" value="1"/>
</dbReference>
<gene>
    <name evidence="6" type="primary">CNS1</name>
    <name evidence="6" type="ORF">OHK93_008484</name>
</gene>
<evidence type="ECO:0000256" key="2">
    <source>
        <dbReference type="ARBA" id="ARBA00022803"/>
    </source>
</evidence>
<dbReference type="Proteomes" id="UP001161017">
    <property type="component" value="Unassembled WGS sequence"/>
</dbReference>
<dbReference type="InterPro" id="IPR019734">
    <property type="entry name" value="TPR_rpt"/>
</dbReference>
<sequence>MATTEDVSLPFPVLPNHGSSTTPTPPPQMESVRSRTADELVEMMGRTPLFMTSIDQAGAEDEENDALDALRALQYDGTPAENAQSFKEQGNELVQVKKWSDAKEFYSKGIAVLSKKIGQKRESQDDGVASVERAKELRLEETCYVNRALCSLELRNYRSTTLDCRSALRLNAKNIKAFYRSAQALFALDKLGEASDACTHGLAVDAGNAALKDLSIKITTRAMQVKAEDDRNRIQALTLQRQKFTLAAALKARNIKTRKSPQPPEMEDATIHLAPDPLSPESTLQFPVILLYPMHAQSDFIKSFAETDTVSMHLDYIFPLPWDEKHEYLANQVELYMETASGGLVKVGKNVSLLKTLSSDVEIVDELVRINVVPKGLSRRWVDEMRQRLKK</sequence>
<dbReference type="GO" id="GO:0030544">
    <property type="term" value="F:Hsp70 protein binding"/>
    <property type="evidence" value="ECO:0007669"/>
    <property type="project" value="TreeGrafter"/>
</dbReference>
<dbReference type="AlphaFoldDB" id="A0AA43QQE4"/>
<dbReference type="PANTHER" id="PTHR46035:SF1">
    <property type="entry name" value="TETRATRICOPEPTIDE REPEAT PROTEIN 4"/>
    <property type="match status" value="1"/>
</dbReference>
<evidence type="ECO:0000259" key="5">
    <source>
        <dbReference type="Pfam" id="PF18972"/>
    </source>
</evidence>
<dbReference type="CDD" id="cd21381">
    <property type="entry name" value="CTWD_TTC4"/>
    <property type="match status" value="1"/>
</dbReference>